<evidence type="ECO:0000313" key="2">
    <source>
        <dbReference type="Proteomes" id="UP000292052"/>
    </source>
</evidence>
<dbReference type="EMBL" id="QDEB01008256">
    <property type="protein sequence ID" value="RZC42395.1"/>
    <property type="molecule type" value="Genomic_DNA"/>
</dbReference>
<proteinExistence type="predicted"/>
<evidence type="ECO:0000313" key="1">
    <source>
        <dbReference type="EMBL" id="RZC42395.1"/>
    </source>
</evidence>
<evidence type="ECO:0008006" key="3">
    <source>
        <dbReference type="Google" id="ProtNLM"/>
    </source>
</evidence>
<name>A0A482WBL0_ASBVE</name>
<dbReference type="Gene3D" id="3.60.10.10">
    <property type="entry name" value="Endonuclease/exonuclease/phosphatase"/>
    <property type="match status" value="1"/>
</dbReference>
<comment type="caution">
    <text evidence="1">The sequence shown here is derived from an EMBL/GenBank/DDBJ whole genome shotgun (WGS) entry which is preliminary data.</text>
</comment>
<dbReference type="STRING" id="1661398.A0A482WBL0"/>
<feature type="non-terminal residue" evidence="1">
    <location>
        <position position="173"/>
    </location>
</feature>
<accession>A0A482WBL0</accession>
<dbReference type="Proteomes" id="UP000292052">
    <property type="component" value="Unassembled WGS sequence"/>
</dbReference>
<protein>
    <recommendedName>
        <fullName evidence="3">Exo endo phos 2 domain containing protein</fullName>
    </recommendedName>
</protein>
<dbReference type="AlphaFoldDB" id="A0A482WBL0"/>
<organism evidence="1 2">
    <name type="scientific">Asbolus verrucosus</name>
    <name type="common">Desert ironclad beetle</name>
    <dbReference type="NCBI Taxonomy" id="1661398"/>
    <lineage>
        <taxon>Eukaryota</taxon>
        <taxon>Metazoa</taxon>
        <taxon>Ecdysozoa</taxon>
        <taxon>Arthropoda</taxon>
        <taxon>Hexapoda</taxon>
        <taxon>Insecta</taxon>
        <taxon>Pterygota</taxon>
        <taxon>Neoptera</taxon>
        <taxon>Endopterygota</taxon>
        <taxon>Coleoptera</taxon>
        <taxon>Polyphaga</taxon>
        <taxon>Cucujiformia</taxon>
        <taxon>Tenebrionidae</taxon>
        <taxon>Pimeliinae</taxon>
        <taxon>Asbolus</taxon>
    </lineage>
</organism>
<dbReference type="PANTHER" id="PTHR33776">
    <property type="entry name" value="ENDO/EXONUCLEASE/PHOSPHATASE DOMAIN-CONTAINING PROTEIN"/>
    <property type="match status" value="1"/>
</dbReference>
<dbReference type="PANTHER" id="PTHR33776:SF4">
    <property type="entry name" value="ENDONUCLEASE_EXONUCLEASE_PHOSPHATASE DOMAIN-CONTAINING PROTEIN"/>
    <property type="match status" value="1"/>
</dbReference>
<dbReference type="OrthoDB" id="6779414at2759"/>
<gene>
    <name evidence="1" type="ORF">BDFB_014624</name>
</gene>
<feature type="non-terminal residue" evidence="1">
    <location>
        <position position="1"/>
    </location>
</feature>
<reference evidence="1 2" key="1">
    <citation type="submission" date="2017-03" db="EMBL/GenBank/DDBJ databases">
        <title>Genome of the blue death feigning beetle - Asbolus verrucosus.</title>
        <authorList>
            <person name="Rider S.D."/>
        </authorList>
    </citation>
    <scope>NUCLEOTIDE SEQUENCE [LARGE SCALE GENOMIC DNA]</scope>
    <source>
        <strain evidence="1">Butters</strain>
        <tissue evidence="1">Head and leg muscle</tissue>
    </source>
</reference>
<dbReference type="InterPro" id="IPR036691">
    <property type="entry name" value="Endo/exonu/phosph_ase_sf"/>
</dbReference>
<keyword evidence="2" id="KW-1185">Reference proteome</keyword>
<sequence>GVAVYVRDTFSSKVVFEDFEDITRETHEQILIEVTVDRFRFLVGILYRPPSSKKNNTSVPNFIESIDVFLSCITVRYDKILILGDVNIDHFNVRNPIFQSFAAYDFVQLINDPTRITQTSQKLIDVIYCNFPDMVLNSGTINADLIADHQLVYCTLNIKFNKIQPKFITYRDF</sequence>
<dbReference type="SUPFAM" id="SSF56219">
    <property type="entry name" value="DNase I-like"/>
    <property type="match status" value="1"/>
</dbReference>